<dbReference type="AlphaFoldDB" id="H0GR71"/>
<dbReference type="HOGENOM" id="CLU_1886935_0_0_1"/>
<gene>
    <name evidence="1" type="ORF">VIN7_5563</name>
</gene>
<proteinExistence type="predicted"/>
<sequence length="135" mass="15574">MVQWFKTSPLHGEDPEFEPRLDQTPIFSWLLGIFNSPSKCLQESLPIHFCNIGAGVIREGKGVSVGSFDITEKDKGSSNSYFSETKTNSFIQKRSQSFQFLNIFLCSTCDRVFLLWKVDFPTYSRNREINIKMYP</sequence>
<organism evidence="1 2">
    <name type="scientific">Saccharomyces cerevisiae x Saccharomyces kudriavzevii (strain VIN7)</name>
    <name type="common">Yeast</name>
    <dbReference type="NCBI Taxonomy" id="1095631"/>
    <lineage>
        <taxon>Eukaryota</taxon>
        <taxon>Fungi</taxon>
        <taxon>Dikarya</taxon>
        <taxon>Ascomycota</taxon>
        <taxon>Saccharomycotina</taxon>
        <taxon>Saccharomycetes</taxon>
        <taxon>Saccharomycetales</taxon>
        <taxon>Saccharomycetaceae</taxon>
        <taxon>Saccharomyces</taxon>
    </lineage>
</organism>
<dbReference type="Proteomes" id="UP000009009">
    <property type="component" value="Unassembled WGS sequence"/>
</dbReference>
<accession>H0GR71</accession>
<reference evidence="1 2" key="1">
    <citation type="journal article" date="2012" name="FEMS Yeast Res.">
        <title>The genome sequence of the wine yeast VIN7 reveals an allotriploid hybrid genome with Saccharomyces cerevisiae and Saccharomyces kudriavzevii origins.</title>
        <authorList>
            <person name="Borneman A.R."/>
            <person name="Desany B.A."/>
            <person name="Riches D."/>
            <person name="Affourtit J.P."/>
            <person name="Forgan A.H."/>
            <person name="Pretorius I.S."/>
            <person name="Egholm M."/>
            <person name="Chambers P.J."/>
        </authorList>
    </citation>
    <scope>NUCLEOTIDE SEQUENCE [LARGE SCALE GENOMIC DNA]</scope>
    <source>
        <strain evidence="1 2">VIN7</strain>
    </source>
</reference>
<comment type="caution">
    <text evidence="1">The sequence shown here is derived from an EMBL/GenBank/DDBJ whole genome shotgun (WGS) entry which is preliminary data.</text>
</comment>
<dbReference type="EMBL" id="AGVY01000126">
    <property type="protein sequence ID" value="EHN03716.1"/>
    <property type="molecule type" value="Genomic_DNA"/>
</dbReference>
<name>H0GR71_SACCK</name>
<evidence type="ECO:0000313" key="1">
    <source>
        <dbReference type="EMBL" id="EHN03716.1"/>
    </source>
</evidence>
<evidence type="ECO:0000313" key="2">
    <source>
        <dbReference type="Proteomes" id="UP000009009"/>
    </source>
</evidence>
<keyword evidence="2" id="KW-1185">Reference proteome</keyword>
<protein>
    <submittedName>
        <fullName evidence="1">Uncharacterized protein</fullName>
    </submittedName>
</protein>